<keyword evidence="3 11" id="KW-0812">Transmembrane</keyword>
<evidence type="ECO:0000256" key="3">
    <source>
        <dbReference type="ARBA" id="ARBA00022692"/>
    </source>
</evidence>
<dbReference type="Gene3D" id="3.10.580.10">
    <property type="entry name" value="CBS-domain"/>
    <property type="match status" value="1"/>
</dbReference>
<evidence type="ECO:0000256" key="8">
    <source>
        <dbReference type="ARBA" id="ARBA00023214"/>
    </source>
</evidence>
<evidence type="ECO:0000256" key="7">
    <source>
        <dbReference type="ARBA" id="ARBA00023173"/>
    </source>
</evidence>
<feature type="transmembrane region" description="Helical" evidence="11">
    <location>
        <begin position="78"/>
        <end position="107"/>
    </location>
</feature>
<feature type="transmembrane region" description="Helical" evidence="11">
    <location>
        <begin position="424"/>
        <end position="448"/>
    </location>
</feature>
<dbReference type="PANTHER" id="PTHR43427">
    <property type="entry name" value="CHLORIDE CHANNEL PROTEIN CLC-E"/>
    <property type="match status" value="1"/>
</dbReference>
<dbReference type="GO" id="GO:0005254">
    <property type="term" value="F:chloride channel activity"/>
    <property type="evidence" value="ECO:0007669"/>
    <property type="project" value="UniProtKB-KW"/>
</dbReference>
<evidence type="ECO:0000256" key="4">
    <source>
        <dbReference type="ARBA" id="ARBA00022989"/>
    </source>
</evidence>
<evidence type="ECO:0000256" key="5">
    <source>
        <dbReference type="ARBA" id="ARBA00023065"/>
    </source>
</evidence>
<dbReference type="SMART" id="SM00116">
    <property type="entry name" value="CBS"/>
    <property type="match status" value="2"/>
</dbReference>
<keyword evidence="5" id="KW-0406">Ion transport</keyword>
<dbReference type="AlphaFoldDB" id="A0AAE6BFG3"/>
<feature type="transmembrane region" description="Helical" evidence="11">
    <location>
        <begin position="293"/>
        <end position="320"/>
    </location>
</feature>
<evidence type="ECO:0000313" key="14">
    <source>
        <dbReference type="Proteomes" id="UP000298579"/>
    </source>
</evidence>
<dbReference type="InterPro" id="IPR050368">
    <property type="entry name" value="ClC-type_chloride_channel"/>
</dbReference>
<dbReference type="Pfam" id="PF00571">
    <property type="entry name" value="CBS"/>
    <property type="match status" value="2"/>
</dbReference>
<evidence type="ECO:0000256" key="9">
    <source>
        <dbReference type="ARBA" id="ARBA00023303"/>
    </source>
</evidence>
<evidence type="ECO:0000256" key="6">
    <source>
        <dbReference type="ARBA" id="ARBA00023136"/>
    </source>
</evidence>
<evidence type="ECO:0000256" key="2">
    <source>
        <dbReference type="ARBA" id="ARBA00022448"/>
    </source>
</evidence>
<dbReference type="InterPro" id="IPR014743">
    <property type="entry name" value="Cl-channel_core"/>
</dbReference>
<evidence type="ECO:0000313" key="13">
    <source>
        <dbReference type="EMBL" id="QCL80472.1"/>
    </source>
</evidence>
<comment type="subcellular location">
    <subcellularLocation>
        <location evidence="1">Membrane</location>
        <topology evidence="1">Multi-pass membrane protein</topology>
    </subcellularLocation>
</comment>
<dbReference type="Pfam" id="PF00654">
    <property type="entry name" value="Voltage_CLC"/>
    <property type="match status" value="1"/>
</dbReference>
<feature type="domain" description="CBS" evidence="12">
    <location>
        <begin position="576"/>
        <end position="634"/>
    </location>
</feature>
<dbReference type="GO" id="GO:0034707">
    <property type="term" value="C:chloride channel complex"/>
    <property type="evidence" value="ECO:0007669"/>
    <property type="project" value="UniProtKB-KW"/>
</dbReference>
<dbReference type="Proteomes" id="UP000298579">
    <property type="component" value="Chromosome linear"/>
</dbReference>
<keyword evidence="2" id="KW-0813">Transport</keyword>
<dbReference type="PRINTS" id="PR00762">
    <property type="entry name" value="CLCHANNEL"/>
</dbReference>
<dbReference type="CDD" id="cd00400">
    <property type="entry name" value="Voltage_gated_ClC"/>
    <property type="match status" value="1"/>
</dbReference>
<dbReference type="InterPro" id="IPR000644">
    <property type="entry name" value="CBS_dom"/>
</dbReference>
<keyword evidence="8" id="KW-0868">Chloride</keyword>
<reference evidence="13 14" key="1">
    <citation type="submission" date="2019-04" db="EMBL/GenBank/DDBJ databases">
        <title>Complete genome sequence of Agrobacterium tumefaciens CFBP5877.</title>
        <authorList>
            <person name="Huang Y.-Y."/>
            <person name="Chiang H.-Y."/>
            <person name="Chou L."/>
            <person name="Lai E.-M."/>
            <person name="Kuo C.-H."/>
        </authorList>
    </citation>
    <scope>NUCLEOTIDE SEQUENCE [LARGE SCALE GENOMIC DNA]</scope>
    <source>
        <strain evidence="13 14">CFBP5877</strain>
    </source>
</reference>
<organism evidence="13 14">
    <name type="scientific">Agrobacterium tumefaciens</name>
    <dbReference type="NCBI Taxonomy" id="358"/>
    <lineage>
        <taxon>Bacteria</taxon>
        <taxon>Pseudomonadati</taxon>
        <taxon>Pseudomonadota</taxon>
        <taxon>Alphaproteobacteria</taxon>
        <taxon>Hyphomicrobiales</taxon>
        <taxon>Rhizobiaceae</taxon>
        <taxon>Rhizobium/Agrobacterium group</taxon>
        <taxon>Agrobacterium</taxon>
        <taxon>Agrobacterium tumefaciens complex</taxon>
    </lineage>
</organism>
<keyword evidence="7" id="KW-0869">Chloride channel</keyword>
<dbReference type="CDD" id="cd02205">
    <property type="entry name" value="CBS_pair_SF"/>
    <property type="match status" value="1"/>
</dbReference>
<feature type="domain" description="CBS" evidence="12">
    <location>
        <begin position="509"/>
        <end position="569"/>
    </location>
</feature>
<protein>
    <submittedName>
        <fullName evidence="13">Chloride channel protein</fullName>
    </submittedName>
</protein>
<feature type="transmembrane region" description="Helical" evidence="11">
    <location>
        <begin position="127"/>
        <end position="146"/>
    </location>
</feature>
<dbReference type="Gene3D" id="1.10.3080.10">
    <property type="entry name" value="Clc chloride channel"/>
    <property type="match status" value="1"/>
</dbReference>
<dbReference type="PROSITE" id="PS51371">
    <property type="entry name" value="CBS"/>
    <property type="match status" value="2"/>
</dbReference>
<keyword evidence="9" id="KW-0407">Ion channel</keyword>
<feature type="transmembrane region" description="Helical" evidence="11">
    <location>
        <begin position="454"/>
        <end position="475"/>
    </location>
</feature>
<dbReference type="EMBL" id="CP039898">
    <property type="protein sequence ID" value="QCL80472.1"/>
    <property type="molecule type" value="Genomic_DNA"/>
</dbReference>
<keyword evidence="6 11" id="KW-0472">Membrane</keyword>
<feature type="transmembrane region" description="Helical" evidence="11">
    <location>
        <begin position="398"/>
        <end position="417"/>
    </location>
</feature>
<dbReference type="SUPFAM" id="SSF54631">
    <property type="entry name" value="CBS-domain pair"/>
    <property type="match status" value="1"/>
</dbReference>
<evidence type="ECO:0000259" key="12">
    <source>
        <dbReference type="PROSITE" id="PS51371"/>
    </source>
</evidence>
<accession>A0AAE6BFG3</accession>
<dbReference type="InterPro" id="IPR046342">
    <property type="entry name" value="CBS_dom_sf"/>
</dbReference>
<evidence type="ECO:0000256" key="1">
    <source>
        <dbReference type="ARBA" id="ARBA00004141"/>
    </source>
</evidence>
<keyword evidence="4 11" id="KW-1133">Transmembrane helix</keyword>
<feature type="transmembrane region" description="Helical" evidence="11">
    <location>
        <begin position="225"/>
        <end position="249"/>
    </location>
</feature>
<feature type="transmembrane region" description="Helical" evidence="11">
    <location>
        <begin position="332"/>
        <end position="349"/>
    </location>
</feature>
<dbReference type="PANTHER" id="PTHR43427:SF6">
    <property type="entry name" value="CHLORIDE CHANNEL PROTEIN CLC-E"/>
    <property type="match status" value="1"/>
</dbReference>
<proteinExistence type="predicted"/>
<evidence type="ECO:0000256" key="11">
    <source>
        <dbReference type="SAM" id="Phobius"/>
    </source>
</evidence>
<dbReference type="SUPFAM" id="SSF81340">
    <property type="entry name" value="Clc chloride channel"/>
    <property type="match status" value="1"/>
</dbReference>
<name>A0AAE6BFG3_AGRTU</name>
<keyword evidence="10" id="KW-0129">CBS domain</keyword>
<dbReference type="InterPro" id="IPR001807">
    <property type="entry name" value="ClC"/>
</dbReference>
<feature type="transmembrane region" description="Helical" evidence="11">
    <location>
        <begin position="370"/>
        <end position="392"/>
    </location>
</feature>
<feature type="transmembrane region" description="Helical" evidence="11">
    <location>
        <begin position="261"/>
        <end position="281"/>
    </location>
</feature>
<evidence type="ECO:0000256" key="10">
    <source>
        <dbReference type="PROSITE-ProRule" id="PRU00703"/>
    </source>
</evidence>
<gene>
    <name evidence="13" type="ORF">CFBP5877_14920</name>
</gene>
<sequence>MLVTSHCSLARLSANEHRILTDHKPVDLYRITIYLSRHCFHARKDKPLTQASSSSRSSQFGTGFPRRQAGDFTTDKRVLLLIVMATIVGSLGALAARFLVSLIQLVTNIVWLGRFSTQDVSFAEIHPSLWMVAAPVLGGIVIGLMARFGSEKIRGHGIPEAIEAILIGGSRMSPKVALLKPLSSAISIGSGGPFGAEGPIIMTGGAIGSLFAQCFHMSSAERKTLLVAGAAAGMTAIFGSPIAAVMLAVELLLFEWKPRSFIPVAVAAAVAISWRPFFFGAGPLFPTNFGYDLPWWGIAPCILIGVLAGLQSGLMTILLYKIEDLFEKLPIHWMWWPALGGLAVGLGGLMEPRALGVGYDIIADLLNNNLAMQAVVTILLVKSGIWLIALSSGTSGGVLAPLLILGGSLGYLTGTFLPGEPALWGLLGMAAMMGGTMRAPLTGIFFAIEITGDLSTAIPLMIATVSAYSVTVLLMRRSILTEKIARRGQHITREYAIDSFELTRASEIMIRKVDTLPAAMTVSEAISFFTASQETHRTYPVVQPDGKLLGLVSRGDILSWQQEPPNEKETLVDKLADRDAPVGHEDDPVGLIADLMLSADTGRIAIVDRSSNSLVGLVTRKDLLHLRRAQQRSELERQPFIRAAAVNRGLPANST</sequence>